<dbReference type="GO" id="GO:0006820">
    <property type="term" value="P:monoatomic anion transport"/>
    <property type="evidence" value="ECO:0007669"/>
    <property type="project" value="TreeGrafter"/>
</dbReference>
<evidence type="ECO:0000259" key="8">
    <source>
        <dbReference type="Pfam" id="PF00924"/>
    </source>
</evidence>
<evidence type="ECO:0000256" key="6">
    <source>
        <dbReference type="SAM" id="MobiDB-lite"/>
    </source>
</evidence>
<evidence type="ECO:0000256" key="7">
    <source>
        <dbReference type="SAM" id="Phobius"/>
    </source>
</evidence>
<dbReference type="GO" id="GO:0008381">
    <property type="term" value="F:mechanosensitive monoatomic ion channel activity"/>
    <property type="evidence" value="ECO:0007669"/>
    <property type="project" value="TreeGrafter"/>
</dbReference>
<dbReference type="InterPro" id="IPR016688">
    <property type="entry name" value="MscS-like_plants/fungi"/>
</dbReference>
<dbReference type="Gene3D" id="2.30.30.60">
    <property type="match status" value="1"/>
</dbReference>
<feature type="compositionally biased region" description="Basic and acidic residues" evidence="6">
    <location>
        <begin position="37"/>
        <end position="53"/>
    </location>
</feature>
<feature type="region of interest" description="Disordered" evidence="6">
    <location>
        <begin position="1"/>
        <end position="82"/>
    </location>
</feature>
<dbReference type="OMA" id="HMKVYMQ"/>
<accession>L2GXS2</accession>
<evidence type="ECO:0000256" key="1">
    <source>
        <dbReference type="ARBA" id="ARBA00004141"/>
    </source>
</evidence>
<dbReference type="OrthoDB" id="544685at2759"/>
<dbReference type="Proteomes" id="UP000011081">
    <property type="component" value="Unassembled WGS sequence"/>
</dbReference>
<gene>
    <name evidence="9" type="ORF">VCUG_00600</name>
</gene>
<comment type="similarity">
    <text evidence="2">Belongs to the MscS (TC 1.A.23) family.</text>
</comment>
<keyword evidence="3 7" id="KW-0812">Transmembrane</keyword>
<evidence type="ECO:0000313" key="9">
    <source>
        <dbReference type="EMBL" id="ELA47880.1"/>
    </source>
</evidence>
<dbReference type="RefSeq" id="XP_008073622.1">
    <property type="nucleotide sequence ID" value="XM_008075431.1"/>
</dbReference>
<dbReference type="InterPro" id="IPR006685">
    <property type="entry name" value="MscS_channel_2nd"/>
</dbReference>
<evidence type="ECO:0000256" key="3">
    <source>
        <dbReference type="ARBA" id="ARBA00022692"/>
    </source>
</evidence>
<dbReference type="PANTHER" id="PTHR31618:SF1">
    <property type="entry name" value="EF-HAND DOMAIN-CONTAINING PROTEIN"/>
    <property type="match status" value="1"/>
</dbReference>
<dbReference type="AlphaFoldDB" id="L2GXS2"/>
<dbReference type="SUPFAM" id="SSF50182">
    <property type="entry name" value="Sm-like ribonucleoproteins"/>
    <property type="match status" value="1"/>
</dbReference>
<feature type="transmembrane region" description="Helical" evidence="7">
    <location>
        <begin position="192"/>
        <end position="215"/>
    </location>
</feature>
<dbReference type="GeneID" id="19878485"/>
<reference evidence="10" key="1">
    <citation type="submission" date="2011-03" db="EMBL/GenBank/DDBJ databases">
        <title>The genome sequence of Vavraia culicis strain floridensis.</title>
        <authorList>
            <consortium name="The Broad Institute Genome Sequencing Platform"/>
            <person name="Cuomo C."/>
            <person name="Becnel J."/>
            <person name="Sanscrainte N."/>
            <person name="Young S.K."/>
            <person name="Zeng Q."/>
            <person name="Gargeya S."/>
            <person name="Fitzgerald M."/>
            <person name="Haas B."/>
            <person name="Abouelleil A."/>
            <person name="Alvarado L."/>
            <person name="Arachchi H.M."/>
            <person name="Berlin A."/>
            <person name="Chapman S.B."/>
            <person name="Gearin G."/>
            <person name="Goldberg J."/>
            <person name="Griggs A."/>
            <person name="Gujja S."/>
            <person name="Hansen M."/>
            <person name="Heiman D."/>
            <person name="Howarth C."/>
            <person name="Larimer J."/>
            <person name="Lui A."/>
            <person name="MacDonald P.J.P."/>
            <person name="McCowen C."/>
            <person name="Montmayeur A."/>
            <person name="Murphy C."/>
            <person name="Neiman D."/>
            <person name="Pearson M."/>
            <person name="Priest M."/>
            <person name="Roberts A."/>
            <person name="Saif S."/>
            <person name="Shea T."/>
            <person name="Sisk P."/>
            <person name="Stolte C."/>
            <person name="Sykes S."/>
            <person name="Wortman J."/>
            <person name="Nusbaum C."/>
            <person name="Birren B."/>
        </authorList>
    </citation>
    <scope>NUCLEOTIDE SEQUENCE [LARGE SCALE GENOMIC DNA]</scope>
    <source>
        <strain evidence="10">floridensis</strain>
    </source>
</reference>
<protein>
    <recommendedName>
        <fullName evidence="8">Mechanosensitive ion channel MscS domain-containing protein</fullName>
    </recommendedName>
</protein>
<feature type="transmembrane region" description="Helical" evidence="7">
    <location>
        <begin position="480"/>
        <end position="501"/>
    </location>
</feature>
<comment type="subcellular location">
    <subcellularLocation>
        <location evidence="1">Membrane</location>
        <topology evidence="1">Multi-pass membrane protein</topology>
    </subcellularLocation>
</comment>
<name>L2GXS2_VAVCU</name>
<organism evidence="9 10">
    <name type="scientific">Vavraia culicis (isolate floridensis)</name>
    <name type="common">Microsporidian parasite</name>
    <dbReference type="NCBI Taxonomy" id="948595"/>
    <lineage>
        <taxon>Eukaryota</taxon>
        <taxon>Fungi</taxon>
        <taxon>Fungi incertae sedis</taxon>
        <taxon>Microsporidia</taxon>
        <taxon>Pleistophoridae</taxon>
        <taxon>Vavraia</taxon>
    </lineage>
</organism>
<evidence type="ECO:0000313" key="10">
    <source>
        <dbReference type="Proteomes" id="UP000011081"/>
    </source>
</evidence>
<feature type="compositionally biased region" description="Polar residues" evidence="6">
    <location>
        <begin position="22"/>
        <end position="33"/>
    </location>
</feature>
<keyword evidence="4 7" id="KW-1133">Transmembrane helix</keyword>
<dbReference type="Pfam" id="PF00924">
    <property type="entry name" value="MS_channel_2nd"/>
    <property type="match status" value="1"/>
</dbReference>
<dbReference type="GO" id="GO:0005886">
    <property type="term" value="C:plasma membrane"/>
    <property type="evidence" value="ECO:0007669"/>
    <property type="project" value="TreeGrafter"/>
</dbReference>
<feature type="compositionally biased region" description="Basic and acidic residues" evidence="6">
    <location>
        <begin position="1"/>
        <end position="14"/>
    </location>
</feature>
<sequence>MPSYKDKEAEKRNGDDDESESNHSAISVNIRYSDQSDDAREHDSTSNDEDRPSRNRLSNRDYSIINRDENEEDEGNEYYERNNVINLENDTSTYHSYDARERRSLHDSDSTLTKDSDYNALEKESQSRISRFFTRMFVFFDRVLEVDFFYFFLGSVLILIVALCIPSGYLYTCFQKEEGSDTFKEHVFKLRMVFLCIAGILFVIGCIASFIYHVAQILLKYLGEQDGWFATFASLNCHLAMMIALVTLLVTFTYKRMTNLQFAKGTNLDISHVLSTLLFANFLLTLKTFILKKVSFTFNFSNYLNRIRLVLLDEYFKSFLKGLKDLDSIEGSKNDSYWKNFLPSGKSMSQEKAIQVFDKFFVNDIKGKDIEKVLLSEFSKLYARQLDPFKRDQILKKFWLKRSKKIYSASTAINTFSTINDFAGLFANRELFERFCKLLKIKPRDVYNERMIYALLERRDTEHYFLSRSFEQNNAALNRVGYTLSVVIAFVALSIFLGIFLNKTDATIDIISALFGTGFILNSTIKEAISSTVFVFCVKPYDIGDRVFIFIDNELENLVVTELNVLSTTFCRFDGIYVVIPNIVLANKAITNVRRSSIMSEAHVIQVSSDTPIHKIELLKYNIKAFLHLNRNYYTEFFMLNYDHIEDSNKLFIRIYMQYDDNWQDYEAFLEKKTFFLCFLNKTVNDLGITYVPLTQRVNLVRENGKIKQSARTDVS</sequence>
<dbReference type="InParanoid" id="L2GXS2"/>
<dbReference type="PANTHER" id="PTHR31618">
    <property type="entry name" value="MECHANOSENSITIVE ION CHANNEL PROTEIN 5"/>
    <property type="match status" value="1"/>
</dbReference>
<dbReference type="HOGENOM" id="CLU_023644_0_0_1"/>
<keyword evidence="5 7" id="KW-0472">Membrane</keyword>
<evidence type="ECO:0000256" key="4">
    <source>
        <dbReference type="ARBA" id="ARBA00022989"/>
    </source>
</evidence>
<evidence type="ECO:0000256" key="2">
    <source>
        <dbReference type="ARBA" id="ARBA00008017"/>
    </source>
</evidence>
<dbReference type="InterPro" id="IPR023408">
    <property type="entry name" value="MscS_beta-dom_sf"/>
</dbReference>
<feature type="transmembrane region" description="Helical" evidence="7">
    <location>
        <begin position="273"/>
        <end position="291"/>
    </location>
</feature>
<feature type="domain" description="Mechanosensitive ion channel MscS" evidence="8">
    <location>
        <begin position="531"/>
        <end position="595"/>
    </location>
</feature>
<proteinExistence type="inferred from homology"/>
<dbReference type="VEuPathDB" id="MicrosporidiaDB:VCUG_00600"/>
<dbReference type="EMBL" id="GL877410">
    <property type="protein sequence ID" value="ELA47880.1"/>
    <property type="molecule type" value="Genomic_DNA"/>
</dbReference>
<dbReference type="InterPro" id="IPR010920">
    <property type="entry name" value="LSM_dom_sf"/>
</dbReference>
<keyword evidence="10" id="KW-1185">Reference proteome</keyword>
<evidence type="ECO:0000256" key="5">
    <source>
        <dbReference type="ARBA" id="ARBA00023136"/>
    </source>
</evidence>
<feature type="transmembrane region" description="Helical" evidence="7">
    <location>
        <begin position="227"/>
        <end position="252"/>
    </location>
</feature>
<feature type="transmembrane region" description="Helical" evidence="7">
    <location>
        <begin position="148"/>
        <end position="171"/>
    </location>
</feature>